<dbReference type="Pfam" id="PF12706">
    <property type="entry name" value="Lactamase_B_2"/>
    <property type="match status" value="1"/>
</dbReference>
<dbReference type="AlphaFoldDB" id="A0A178K1P3"/>
<dbReference type="SUPFAM" id="SSF56281">
    <property type="entry name" value="Metallo-hydrolase/oxidoreductase"/>
    <property type="match status" value="1"/>
</dbReference>
<dbReference type="GO" id="GO:0005737">
    <property type="term" value="C:cytoplasm"/>
    <property type="evidence" value="ECO:0007669"/>
    <property type="project" value="TreeGrafter"/>
</dbReference>
<dbReference type="InterPro" id="IPR036866">
    <property type="entry name" value="RibonucZ/Hydroxyglut_hydro"/>
</dbReference>
<proteinExistence type="predicted"/>
<protein>
    <submittedName>
        <fullName evidence="2">MBL fold metallo-hydrolase</fullName>
    </submittedName>
</protein>
<organism evidence="2 3">
    <name type="scientific">Photobacterium jeanii</name>
    <dbReference type="NCBI Taxonomy" id="858640"/>
    <lineage>
        <taxon>Bacteria</taxon>
        <taxon>Pseudomonadati</taxon>
        <taxon>Pseudomonadota</taxon>
        <taxon>Gammaproteobacteria</taxon>
        <taxon>Vibrionales</taxon>
        <taxon>Vibrionaceae</taxon>
        <taxon>Photobacterium</taxon>
    </lineage>
</organism>
<dbReference type="EMBL" id="LVHF01000033">
    <property type="protein sequence ID" value="OAN11026.1"/>
    <property type="molecule type" value="Genomic_DNA"/>
</dbReference>
<dbReference type="InterPro" id="IPR024884">
    <property type="entry name" value="NAPE-PLD"/>
</dbReference>
<dbReference type="Proteomes" id="UP000078503">
    <property type="component" value="Unassembled WGS sequence"/>
</dbReference>
<gene>
    <name evidence="2" type="ORF">A3K86_18800</name>
</gene>
<reference evidence="2 3" key="1">
    <citation type="submission" date="2016-03" db="EMBL/GenBank/DDBJ databases">
        <title>Photobacterium proteolyticum sp. nov. a protease producing bacterium isolated from ocean sediments of Laizhou Bay.</title>
        <authorList>
            <person name="Li Y."/>
        </authorList>
    </citation>
    <scope>NUCLEOTIDE SEQUENCE [LARGE SCALE GENOMIC DNA]</scope>
    <source>
        <strain evidence="2 3">R-40508</strain>
    </source>
</reference>
<dbReference type="PANTHER" id="PTHR15032">
    <property type="entry name" value="N-ACYL-PHOSPHATIDYLETHANOLAMINE-HYDROLYZING PHOSPHOLIPASE D"/>
    <property type="match status" value="1"/>
</dbReference>
<feature type="domain" description="Metallo-beta-lactamase" evidence="1">
    <location>
        <begin position="119"/>
        <end position="321"/>
    </location>
</feature>
<dbReference type="GO" id="GO:0070290">
    <property type="term" value="F:N-acylphosphatidylethanolamine-specific phospholipase D activity"/>
    <property type="evidence" value="ECO:0007669"/>
    <property type="project" value="InterPro"/>
</dbReference>
<comment type="caution">
    <text evidence="2">The sequence shown here is derived from an EMBL/GenBank/DDBJ whole genome shotgun (WGS) entry which is preliminary data.</text>
</comment>
<dbReference type="STRING" id="858640.A3K86_18800"/>
<dbReference type="GO" id="GO:0008270">
    <property type="term" value="F:zinc ion binding"/>
    <property type="evidence" value="ECO:0007669"/>
    <property type="project" value="InterPro"/>
</dbReference>
<dbReference type="PIRSF" id="PIRSF038896">
    <property type="entry name" value="NAPE-PLD"/>
    <property type="match status" value="1"/>
</dbReference>
<keyword evidence="3" id="KW-1185">Reference proteome</keyword>
<name>A0A178K1P3_9GAMM</name>
<evidence type="ECO:0000259" key="1">
    <source>
        <dbReference type="Pfam" id="PF12706"/>
    </source>
</evidence>
<dbReference type="Gene3D" id="3.60.15.10">
    <property type="entry name" value="Ribonuclease Z/Hydroxyacylglutathione hydrolase-like"/>
    <property type="match status" value="1"/>
</dbReference>
<dbReference type="InterPro" id="IPR001279">
    <property type="entry name" value="Metallo-B-lactamas"/>
</dbReference>
<keyword evidence="2" id="KW-0378">Hydrolase</keyword>
<dbReference type="OrthoDB" id="9805728at2"/>
<dbReference type="PANTHER" id="PTHR15032:SF4">
    <property type="entry name" value="N-ACYL-PHOSPHATIDYLETHANOLAMINE-HYDROLYZING PHOSPHOLIPASE D"/>
    <property type="match status" value="1"/>
</dbReference>
<dbReference type="RefSeq" id="WP_068335001.1">
    <property type="nucleotide sequence ID" value="NZ_LVHF01000033.1"/>
</dbReference>
<evidence type="ECO:0000313" key="2">
    <source>
        <dbReference type="EMBL" id="OAN11026.1"/>
    </source>
</evidence>
<sequence>MNTVVKTSLVSVLGVLGLTGLVGNPVSGAQVQSEDVRQQRIAESPQFKDGKVISNLVQVESNESMAKVMWRFFTERSQLKPAQSLPYVAVDRQALAEASDALRVTWLGHSSLFIEVDQTRILIDPVFGYAAPAAFSRLFERNVDAPIAREDLPLPDVILISHDHYDHLEESTARYFADQGVRFIVPLGVGRHLEGWGVDPEQIEELDWWEHRQINSVTLTAAPANHNSGRGLFDSNKTLWASWAIQADAGSVFFSGDSAYGEHFKEIGERLGPFDLSFIEVAANVKQGEGYPVEGWGHMQAAHTMQAHLDVRAEKLFPVHWSTYELFLHRWDEPVNDLIDEANQWGAQLVTPMVGQTLDFSQAVTTNYWWQELQTSEVEDNHLLDEYAENQS</sequence>
<evidence type="ECO:0000313" key="3">
    <source>
        <dbReference type="Proteomes" id="UP000078503"/>
    </source>
</evidence>
<accession>A0A178K1P3</accession>